<keyword evidence="1" id="KW-0645">Protease</keyword>
<keyword evidence="1" id="KW-0064">Aspartyl protease</keyword>
<feature type="region of interest" description="Disordered" evidence="2">
    <location>
        <begin position="239"/>
        <end position="304"/>
    </location>
</feature>
<gene>
    <name evidence="4" type="ORF">U9M48_030966</name>
</gene>
<dbReference type="InterPro" id="IPR054722">
    <property type="entry name" value="PolX-like_BBD"/>
</dbReference>
<dbReference type="PROSITE" id="PS50994">
    <property type="entry name" value="INTEGRASE"/>
    <property type="match status" value="1"/>
</dbReference>
<feature type="compositionally biased region" description="Low complexity" evidence="2">
    <location>
        <begin position="239"/>
        <end position="263"/>
    </location>
</feature>
<evidence type="ECO:0000313" key="5">
    <source>
        <dbReference type="Proteomes" id="UP001341281"/>
    </source>
</evidence>
<dbReference type="Pfam" id="PF00665">
    <property type="entry name" value="rve"/>
    <property type="match status" value="1"/>
</dbReference>
<dbReference type="InterPro" id="IPR013103">
    <property type="entry name" value="RVT_2"/>
</dbReference>
<keyword evidence="5" id="KW-1185">Reference proteome</keyword>
<feature type="compositionally biased region" description="Low complexity" evidence="2">
    <location>
        <begin position="287"/>
        <end position="296"/>
    </location>
</feature>
<dbReference type="InterPro" id="IPR001584">
    <property type="entry name" value="Integrase_cat-core"/>
</dbReference>
<dbReference type="SUPFAM" id="SSF53098">
    <property type="entry name" value="Ribonuclease H-like"/>
    <property type="match status" value="1"/>
</dbReference>
<feature type="compositionally biased region" description="Low complexity" evidence="2">
    <location>
        <begin position="838"/>
        <end position="872"/>
    </location>
</feature>
<dbReference type="InterPro" id="IPR025724">
    <property type="entry name" value="GAG-pre-integrase_dom"/>
</dbReference>
<feature type="region of interest" description="Disordered" evidence="2">
    <location>
        <begin position="1"/>
        <end position="25"/>
    </location>
</feature>
<dbReference type="GO" id="GO:0004190">
    <property type="term" value="F:aspartic-type endopeptidase activity"/>
    <property type="evidence" value="ECO:0007669"/>
    <property type="project" value="UniProtKB-KW"/>
</dbReference>
<protein>
    <recommendedName>
        <fullName evidence="3">Integrase catalytic domain-containing protein</fullName>
    </recommendedName>
</protein>
<organism evidence="4 5">
    <name type="scientific">Paspalum notatum var. saurae</name>
    <dbReference type="NCBI Taxonomy" id="547442"/>
    <lineage>
        <taxon>Eukaryota</taxon>
        <taxon>Viridiplantae</taxon>
        <taxon>Streptophyta</taxon>
        <taxon>Embryophyta</taxon>
        <taxon>Tracheophyta</taxon>
        <taxon>Spermatophyta</taxon>
        <taxon>Magnoliopsida</taxon>
        <taxon>Liliopsida</taxon>
        <taxon>Poales</taxon>
        <taxon>Poaceae</taxon>
        <taxon>PACMAD clade</taxon>
        <taxon>Panicoideae</taxon>
        <taxon>Andropogonodae</taxon>
        <taxon>Paspaleae</taxon>
        <taxon>Paspalinae</taxon>
        <taxon>Paspalum</taxon>
    </lineage>
</organism>
<dbReference type="Pfam" id="PF25597">
    <property type="entry name" value="SH3_retrovirus"/>
    <property type="match status" value="1"/>
</dbReference>
<dbReference type="EMBL" id="CP144751">
    <property type="protein sequence ID" value="WVZ83870.1"/>
    <property type="molecule type" value="Genomic_DNA"/>
</dbReference>
<dbReference type="InterPro" id="IPR043502">
    <property type="entry name" value="DNA/RNA_pol_sf"/>
</dbReference>
<dbReference type="Gene3D" id="3.30.420.10">
    <property type="entry name" value="Ribonuclease H-like superfamily/Ribonuclease H"/>
    <property type="match status" value="1"/>
</dbReference>
<accession>A0AAQ3U5W7</accession>
<sequence>MSAPSTDSATSGALHSSTIGTNPQPPAVVHPYATVAVQSHVPIKLEMQNSNYTKWSSYFKSMCGKFGLKPHIDGTAPSRPDDPTWDQADCCVRSWIFGSVSDSVLDLAMTADDQTARDLWVAIEHLFRANKEPRAIFLNHEFHSMQQGESSIADYSQRMKVTADALRDVGHPVRDSQLVLNLLRGVNPRFSNTADDIANATVLPDFARARDMLLLKELRLANEDKVAAGTALVAGSASSCAGGCRSSGAAQNTTSSTTSGTSDRSADAKRPNNGGKRWGKGKGKGSSGSNSSTPGGYTNQPRPTGPWICINPSLLQYGSGGAGGWRSPAPGLLGPAPQANTAFAPLHVSPTSQSWDQAGLIAALNQLTFQNPGPWVLDSGATNHMSSSDGILHSRLPPSHSFITVGNGHKLPVSCQGHSVLSTRTSNFSLNNVLVVPSITHNLLSVRQFTRDNPCSIEFDAFGFSVKDLKTRRVILRCNSSGDLYTVPAASAAPHASLAAASTLWHHRLGHPGASVINILRNNSSIQCNKVASHLCHACQLGKHVRLPFTNSSSRTSVAFELIHCDVWTSPIASFSGFRYYLVIIDDFTHNCWTFPLKHKSEVRQHIINFAAYVTTQFHLSLKAVQADNGREFVNHALEVFFASAGIQLRLSCPYTSQQNGKAERTLRTLNNICRTLLIHAHMSPSYWAEALATATYLLNRRPCLATGTATPYELLFGHPPDYTHLAPRSIACVFLGYPSSHKGYRCLDPSTGRIIISRHVVFDESVFPFSHTNTSSPASAFDFLLQDTPSVAPPSGVEQPQVTPTLDDPAILLHGPVVHSGAPPSAAPLRAGAAAPVAAPPSTSAAGGVSPGTSPAAGGGVPPSAAAGDGVLPSAPAAGGTPSVAASPQAAEAPVPAGRFGRVYMRRPPPAHIHAPIPVRRATAGLGPVLPTPAPLRQPMQGAPPPEILRRITRSQTGSLKPPVFPKNLSATQHAAVSPVPSNYRSALADPTWRAAMTEEYQALIDNNTWCLVPRPPGANVVTGKWIFKHKFHADGSLARHKARWVVRGFSQQHGIDYDETFSPVVKPATIRVVLSIAVSRDWPIHQLDVKNAFLHGNLEETVYCQQPPGFIDPAAPNHVCLLQKSLYGLKQAPRAWYQRFASYIRRIGFVASASDTSLFVYKKGGDLAYLLLYVDDIILTASSSALLQRVTALLHSEFAMTDLGALHHFLGISVTRSSDGLFLSQRQYALDLLQRAGMAECHSTATPVDTRAKLSATDGPSVADPSEYRSLAGALQYLTLTRPDIAYAVQQVCLFMHDPREPHLALIKRILRYVKGTLSTGLHLGKSSPQSLTAYSDADWAGCPDSRRSTSGYCVFLGDNLVSWSSKRQTTVSRSSAEAEYRAVAHVVAESCWLRQLLAELHVSIASATIVYCDNVSAVYMTGNPVHHRRTKHIEIDIHFVREKVALGQVRVLHVPSSHQFADIMTKGLPVQLFTEFRSSLCVRDPPAATAGGY</sequence>
<feature type="compositionally biased region" description="Polar residues" evidence="2">
    <location>
        <begin position="1"/>
        <end position="22"/>
    </location>
</feature>
<dbReference type="InterPro" id="IPR057670">
    <property type="entry name" value="SH3_retrovirus"/>
</dbReference>
<feature type="region of interest" description="Disordered" evidence="2">
    <location>
        <begin position="838"/>
        <end position="895"/>
    </location>
</feature>
<keyword evidence="1" id="KW-0378">Hydrolase</keyword>
<dbReference type="Pfam" id="PF07727">
    <property type="entry name" value="RVT_2"/>
    <property type="match status" value="1"/>
</dbReference>
<evidence type="ECO:0000256" key="1">
    <source>
        <dbReference type="ARBA" id="ARBA00022750"/>
    </source>
</evidence>
<dbReference type="SUPFAM" id="SSF56672">
    <property type="entry name" value="DNA/RNA polymerases"/>
    <property type="match status" value="1"/>
</dbReference>
<dbReference type="InterPro" id="IPR012337">
    <property type="entry name" value="RNaseH-like_sf"/>
</dbReference>
<dbReference type="CDD" id="cd09272">
    <property type="entry name" value="RNase_HI_RT_Ty1"/>
    <property type="match status" value="1"/>
</dbReference>
<dbReference type="Pfam" id="PF13976">
    <property type="entry name" value="gag_pre-integrs"/>
    <property type="match status" value="1"/>
</dbReference>
<dbReference type="Proteomes" id="UP001341281">
    <property type="component" value="Chromosome 07"/>
</dbReference>
<evidence type="ECO:0000313" key="4">
    <source>
        <dbReference type="EMBL" id="WVZ83870.1"/>
    </source>
</evidence>
<dbReference type="Pfam" id="PF14223">
    <property type="entry name" value="Retrotran_gag_2"/>
    <property type="match status" value="1"/>
</dbReference>
<dbReference type="Pfam" id="PF22936">
    <property type="entry name" value="Pol_BBD"/>
    <property type="match status" value="1"/>
</dbReference>
<dbReference type="PANTHER" id="PTHR11439:SF524">
    <property type="entry name" value="RNA-DIRECTED DNA POLYMERASE, PROTEIN KINASE RLK-PELLE-DLSV FAMILY"/>
    <property type="match status" value="1"/>
</dbReference>
<dbReference type="PANTHER" id="PTHR11439">
    <property type="entry name" value="GAG-POL-RELATED RETROTRANSPOSON"/>
    <property type="match status" value="1"/>
</dbReference>
<name>A0AAQ3U5W7_PASNO</name>
<proteinExistence type="predicted"/>
<evidence type="ECO:0000259" key="3">
    <source>
        <dbReference type="PROSITE" id="PS50994"/>
    </source>
</evidence>
<evidence type="ECO:0000256" key="2">
    <source>
        <dbReference type="SAM" id="MobiDB-lite"/>
    </source>
</evidence>
<dbReference type="GO" id="GO:0015074">
    <property type="term" value="P:DNA integration"/>
    <property type="evidence" value="ECO:0007669"/>
    <property type="project" value="InterPro"/>
</dbReference>
<dbReference type="GO" id="GO:0003676">
    <property type="term" value="F:nucleic acid binding"/>
    <property type="evidence" value="ECO:0007669"/>
    <property type="project" value="InterPro"/>
</dbReference>
<reference evidence="4 5" key="1">
    <citation type="submission" date="2024-02" db="EMBL/GenBank/DDBJ databases">
        <title>High-quality chromosome-scale genome assembly of Pensacola bahiagrass (Paspalum notatum Flugge var. saurae).</title>
        <authorList>
            <person name="Vega J.M."/>
            <person name="Podio M."/>
            <person name="Orjuela J."/>
            <person name="Siena L.A."/>
            <person name="Pessino S.C."/>
            <person name="Combes M.C."/>
            <person name="Mariac C."/>
            <person name="Albertini E."/>
            <person name="Pupilli F."/>
            <person name="Ortiz J.P.A."/>
            <person name="Leblanc O."/>
        </authorList>
    </citation>
    <scope>NUCLEOTIDE SEQUENCE [LARGE SCALE GENOMIC DNA]</scope>
    <source>
        <strain evidence="4">R1</strain>
        <tissue evidence="4">Leaf</tissue>
    </source>
</reference>
<feature type="domain" description="Integrase catalytic" evidence="3">
    <location>
        <begin position="555"/>
        <end position="720"/>
    </location>
</feature>
<dbReference type="InterPro" id="IPR036397">
    <property type="entry name" value="RNaseH_sf"/>
</dbReference>